<dbReference type="GO" id="GO:0008146">
    <property type="term" value="F:sulfotransferase activity"/>
    <property type="evidence" value="ECO:0007669"/>
    <property type="project" value="InterPro"/>
</dbReference>
<dbReference type="Pfam" id="PF00685">
    <property type="entry name" value="Sulfotransfer_1"/>
    <property type="match status" value="1"/>
</dbReference>
<dbReference type="InterPro" id="IPR000863">
    <property type="entry name" value="Sulfotransferase_dom"/>
</dbReference>
<feature type="domain" description="Sulfotransferase" evidence="3">
    <location>
        <begin position="5"/>
        <end position="204"/>
    </location>
</feature>
<dbReference type="InterPro" id="IPR027417">
    <property type="entry name" value="P-loop_NTPase"/>
</dbReference>
<name>A0A6C0I2W7_9ZZZZ</name>
<protein>
    <recommendedName>
        <fullName evidence="3">Sulfotransferase domain-containing protein</fullName>
    </recommendedName>
</protein>
<evidence type="ECO:0000259" key="3">
    <source>
        <dbReference type="Pfam" id="PF00685"/>
    </source>
</evidence>
<dbReference type="SUPFAM" id="SSF52540">
    <property type="entry name" value="P-loop containing nucleoside triphosphate hydrolases"/>
    <property type="match status" value="1"/>
</dbReference>
<evidence type="ECO:0000256" key="1">
    <source>
        <dbReference type="ARBA" id="ARBA00022679"/>
    </source>
</evidence>
<dbReference type="InterPro" id="IPR037359">
    <property type="entry name" value="NST/OST"/>
</dbReference>
<sequence>MVKPTFLCIGVQKSGTTSLINYLSQHPDIFMKKNELRFFDNPKRKLTESDIIKYENEFETEKLIVGEKSPSYNYLQFAMNRIYNYNPNIKLILILREPISRAFSQYNMNLANKNKTLNDVNDQQMIREFEEEENIKLSELKSDGYYYIIRGKYDEIISFILSKFSRKNLYIGIAEEIKADKQKYYNDIISFLGAEKLNKINENSDTHIRKYDKSIPNILAKKLYHIYKPHNERLYKILGRKIDIWENYYDELKIL</sequence>
<keyword evidence="1" id="KW-0808">Transferase</keyword>
<organism evidence="4">
    <name type="scientific">viral metagenome</name>
    <dbReference type="NCBI Taxonomy" id="1070528"/>
    <lineage>
        <taxon>unclassified sequences</taxon>
        <taxon>metagenomes</taxon>
        <taxon>organismal metagenomes</taxon>
    </lineage>
</organism>
<evidence type="ECO:0000313" key="4">
    <source>
        <dbReference type="EMBL" id="QHT87122.1"/>
    </source>
</evidence>
<reference evidence="4" key="1">
    <citation type="journal article" date="2020" name="Nature">
        <title>Giant virus diversity and host interactions through global metagenomics.</title>
        <authorList>
            <person name="Schulz F."/>
            <person name="Roux S."/>
            <person name="Paez-Espino D."/>
            <person name="Jungbluth S."/>
            <person name="Walsh D.A."/>
            <person name="Denef V.J."/>
            <person name="McMahon K.D."/>
            <person name="Konstantinidis K.T."/>
            <person name="Eloe-Fadrosh E.A."/>
            <person name="Kyrpides N.C."/>
            <person name="Woyke T."/>
        </authorList>
    </citation>
    <scope>NUCLEOTIDE SEQUENCE</scope>
    <source>
        <strain evidence="4">GVMAG-M-3300023184-18</strain>
    </source>
</reference>
<accession>A0A6C0I2W7</accession>
<dbReference type="AlphaFoldDB" id="A0A6C0I2W7"/>
<keyword evidence="2" id="KW-0325">Glycoprotein</keyword>
<proteinExistence type="predicted"/>
<dbReference type="PANTHER" id="PTHR10605:SF56">
    <property type="entry name" value="BIFUNCTIONAL HEPARAN SULFATE N-DEACETYLASE_N-SULFOTRANSFERASE"/>
    <property type="match status" value="1"/>
</dbReference>
<dbReference type="Gene3D" id="3.40.50.300">
    <property type="entry name" value="P-loop containing nucleotide triphosphate hydrolases"/>
    <property type="match status" value="1"/>
</dbReference>
<evidence type="ECO:0000256" key="2">
    <source>
        <dbReference type="ARBA" id="ARBA00023180"/>
    </source>
</evidence>
<dbReference type="PANTHER" id="PTHR10605">
    <property type="entry name" value="HEPARAN SULFATE SULFOTRANSFERASE"/>
    <property type="match status" value="1"/>
</dbReference>
<dbReference type="EMBL" id="MN740083">
    <property type="protein sequence ID" value="QHT87122.1"/>
    <property type="molecule type" value="Genomic_DNA"/>
</dbReference>